<dbReference type="OrthoDB" id="9811177at2"/>
<evidence type="ECO:0000313" key="2">
    <source>
        <dbReference type="EMBL" id="AWN24725.1"/>
    </source>
</evidence>
<dbReference type="PANTHER" id="PTHR30399:SF1">
    <property type="entry name" value="UTP PYROPHOSPHATASE"/>
    <property type="match status" value="1"/>
</dbReference>
<dbReference type="Proteomes" id="UP000245368">
    <property type="component" value="Chromosome"/>
</dbReference>
<evidence type="ECO:0000313" key="3">
    <source>
        <dbReference type="Proteomes" id="UP000245368"/>
    </source>
</evidence>
<proteinExistence type="predicted"/>
<gene>
    <name evidence="2" type="ORF">DKM44_15030</name>
</gene>
<dbReference type="CDD" id="cd07344">
    <property type="entry name" value="M48_yhfN_like"/>
    <property type="match status" value="1"/>
</dbReference>
<dbReference type="Gene3D" id="3.30.2010.10">
    <property type="entry name" value="Metalloproteases ('zincins'), catalytic domain"/>
    <property type="match status" value="1"/>
</dbReference>
<name>A0A2Z3JIG6_9DEIO</name>
<accession>A0A2Z3JIG6</accession>
<protein>
    <submittedName>
        <fullName evidence="2">M48 family peptidase</fullName>
    </submittedName>
</protein>
<reference evidence="2 3" key="1">
    <citation type="submission" date="2018-05" db="EMBL/GenBank/DDBJ databases">
        <title>Complete Genome Sequence of Deinococcus sp. strain 17bor-2.</title>
        <authorList>
            <person name="Srinivasan S."/>
        </authorList>
    </citation>
    <scope>NUCLEOTIDE SEQUENCE [LARGE SCALE GENOMIC DNA]</scope>
    <source>
        <strain evidence="2 3">17bor-2</strain>
    </source>
</reference>
<dbReference type="KEGG" id="dez:DKM44_15030"/>
<dbReference type="InterPro" id="IPR002725">
    <property type="entry name" value="YgjP-like_metallopeptidase"/>
</dbReference>
<keyword evidence="3" id="KW-1185">Reference proteome</keyword>
<dbReference type="PANTHER" id="PTHR30399">
    <property type="entry name" value="UNCHARACTERIZED PROTEIN YGJP"/>
    <property type="match status" value="1"/>
</dbReference>
<organism evidence="2 3">
    <name type="scientific">Deinococcus irradiatisoli</name>
    <dbReference type="NCBI Taxonomy" id="2202254"/>
    <lineage>
        <taxon>Bacteria</taxon>
        <taxon>Thermotogati</taxon>
        <taxon>Deinococcota</taxon>
        <taxon>Deinococci</taxon>
        <taxon>Deinococcales</taxon>
        <taxon>Deinococcaceae</taxon>
        <taxon>Deinococcus</taxon>
    </lineage>
</organism>
<dbReference type="Pfam" id="PF01863">
    <property type="entry name" value="YgjP-like"/>
    <property type="match status" value="1"/>
</dbReference>
<dbReference type="EMBL" id="CP029494">
    <property type="protein sequence ID" value="AWN24725.1"/>
    <property type="molecule type" value="Genomic_DNA"/>
</dbReference>
<dbReference type="InterPro" id="IPR053136">
    <property type="entry name" value="UTP_pyrophosphatase-like"/>
</dbReference>
<dbReference type="AlphaFoldDB" id="A0A2Z3JIG6"/>
<evidence type="ECO:0000259" key="1">
    <source>
        <dbReference type="Pfam" id="PF01863"/>
    </source>
</evidence>
<feature type="domain" description="YgjP-like metallopeptidase" evidence="1">
    <location>
        <begin position="15"/>
        <end position="214"/>
    </location>
</feature>
<sequence length="223" mass="25006">MVGGLPVRLRRSQRRTISLKVTPEGLTVYAPRRTAVGQLRQLVETKRGWAEGHLQTYRQRDQGPWVLAGDMALPYLGTPLTLKVVPGLKKTLRQGDELHLPEGPLAAHAERWYRAQAPGVFQPLVEQYAAQLGRGRPLKAVRVTNASRRWGSCSADGVVRLHWRLLLAPPDVLAYVAAHEAAHLAELNHSPRYWAEVERLFPDHPAARQWLKAHGAALMRSWA</sequence>